<dbReference type="InterPro" id="IPR001173">
    <property type="entry name" value="Glyco_trans_2-like"/>
</dbReference>
<gene>
    <name evidence="2" type="ORF">FC678_24470</name>
</gene>
<dbReference type="Gene3D" id="3.90.550.10">
    <property type="entry name" value="Spore Coat Polysaccharide Biosynthesis Protein SpsA, Chain A"/>
    <property type="match status" value="1"/>
</dbReference>
<dbReference type="Proteomes" id="UP000309170">
    <property type="component" value="Unassembled WGS sequence"/>
</dbReference>
<evidence type="ECO:0000313" key="3">
    <source>
        <dbReference type="Proteomes" id="UP000309170"/>
    </source>
</evidence>
<dbReference type="AlphaFoldDB" id="A0A9X9EQI2"/>
<dbReference type="CDD" id="cd00761">
    <property type="entry name" value="Glyco_tranf_GTA_type"/>
    <property type="match status" value="1"/>
</dbReference>
<dbReference type="EMBL" id="SZNT01000618">
    <property type="protein sequence ID" value="TKH04828.1"/>
    <property type="molecule type" value="Genomic_DNA"/>
</dbReference>
<protein>
    <submittedName>
        <fullName evidence="2">Glycosyltransferase family 2 protein</fullName>
    </submittedName>
</protein>
<dbReference type="Pfam" id="PF00535">
    <property type="entry name" value="Glycos_transf_2"/>
    <property type="match status" value="1"/>
</dbReference>
<dbReference type="InterPro" id="IPR029044">
    <property type="entry name" value="Nucleotide-diphossugar_trans"/>
</dbReference>
<feature type="domain" description="Glycosyltransferase 2-like" evidence="1">
    <location>
        <begin position="4"/>
        <end position="116"/>
    </location>
</feature>
<organism evidence="2 3">
    <name type="scientific">Peribacillus simplex</name>
    <dbReference type="NCBI Taxonomy" id="1478"/>
    <lineage>
        <taxon>Bacteria</taxon>
        <taxon>Bacillati</taxon>
        <taxon>Bacillota</taxon>
        <taxon>Bacilli</taxon>
        <taxon>Bacillales</taxon>
        <taxon>Bacillaceae</taxon>
        <taxon>Peribacillus</taxon>
    </lineage>
</organism>
<name>A0A9X9EQI2_9BACI</name>
<reference evidence="2 3" key="1">
    <citation type="journal article" date="2019" name="Environ. Microbiol.">
        <title>An active ?-lactamase is a part of an orchestrated cell wall stress resistance network of Bacillus subtilis and related rhizosphere species.</title>
        <authorList>
            <person name="Bucher T."/>
            <person name="Keren-Paz A."/>
            <person name="Hausser J."/>
            <person name="Olender T."/>
            <person name="Cytryn E."/>
            <person name="Kolodkin-Gal I."/>
        </authorList>
    </citation>
    <scope>NUCLEOTIDE SEQUENCE [LARGE SCALE GENOMIC DNA]</scope>
    <source>
        <strain evidence="2 3">I4</strain>
    </source>
</reference>
<evidence type="ECO:0000313" key="2">
    <source>
        <dbReference type="EMBL" id="TKH04828.1"/>
    </source>
</evidence>
<accession>A0A9X9EQI2</accession>
<evidence type="ECO:0000259" key="1">
    <source>
        <dbReference type="Pfam" id="PF00535"/>
    </source>
</evidence>
<sequence>MNVIWIAIESLLRQTYRPDEIILWLAKDQFNGLDNLPKKLIEQQKRGLSIRFCDEDLRSHKKYYYAFKEYPKDIIITVDDDVIYPKNTLEVLIELNKIYPNNICCNRAHLIKMKKDKTIESYKKWTHNPTGFIGPSKLLCPTGVSGVLYPPNSINLEVFNKDSIRSLCFYADDLWLKIMSLKNNTSVIKSSNFSYDLFTIESSQKESLGEINVAGNKNDEQLKSVLNK</sequence>
<comment type="caution">
    <text evidence="2">The sequence shown here is derived from an EMBL/GenBank/DDBJ whole genome shotgun (WGS) entry which is preliminary data.</text>
</comment>
<dbReference type="SUPFAM" id="SSF53448">
    <property type="entry name" value="Nucleotide-diphospho-sugar transferases"/>
    <property type="match status" value="1"/>
</dbReference>
<proteinExistence type="predicted"/>
<feature type="non-terminal residue" evidence="2">
    <location>
        <position position="228"/>
    </location>
</feature>